<feature type="compositionally biased region" description="Basic and acidic residues" evidence="2">
    <location>
        <begin position="510"/>
        <end position="529"/>
    </location>
</feature>
<keyword evidence="1" id="KW-0175">Coiled coil</keyword>
<accession>A0A6I9TTG2</accession>
<name>A0A6I9TTG2_SESIN</name>
<evidence type="ECO:0000313" key="4">
    <source>
        <dbReference type="RefSeq" id="XP_011090032.1"/>
    </source>
</evidence>
<dbReference type="AlphaFoldDB" id="A0A6I9TTG2"/>
<dbReference type="PANTHER" id="PTHR35468:SF1">
    <property type="entry name" value="MYOSIN-LIKE PROTEIN"/>
    <property type="match status" value="1"/>
</dbReference>
<dbReference type="PANTHER" id="PTHR35468">
    <property type="entry name" value="MYOSIN-LIKE PROTEIN"/>
    <property type="match status" value="1"/>
</dbReference>
<dbReference type="FunCoup" id="A0A6I9TTG2">
    <property type="interactions" value="258"/>
</dbReference>
<feature type="compositionally biased region" description="Basic residues" evidence="2">
    <location>
        <begin position="25"/>
        <end position="44"/>
    </location>
</feature>
<dbReference type="OrthoDB" id="1921697at2759"/>
<dbReference type="KEGG" id="sind:105170810"/>
<keyword evidence="3" id="KW-1185">Reference proteome</keyword>
<organism evidence="3 4">
    <name type="scientific">Sesamum indicum</name>
    <name type="common">Oriental sesame</name>
    <name type="synonym">Sesamum orientale</name>
    <dbReference type="NCBI Taxonomy" id="4182"/>
    <lineage>
        <taxon>Eukaryota</taxon>
        <taxon>Viridiplantae</taxon>
        <taxon>Streptophyta</taxon>
        <taxon>Embryophyta</taxon>
        <taxon>Tracheophyta</taxon>
        <taxon>Spermatophyta</taxon>
        <taxon>Magnoliopsida</taxon>
        <taxon>eudicotyledons</taxon>
        <taxon>Gunneridae</taxon>
        <taxon>Pentapetalae</taxon>
        <taxon>asterids</taxon>
        <taxon>lamiids</taxon>
        <taxon>Lamiales</taxon>
        <taxon>Pedaliaceae</taxon>
        <taxon>Sesamum</taxon>
    </lineage>
</organism>
<feature type="compositionally biased region" description="Polar residues" evidence="2">
    <location>
        <begin position="534"/>
        <end position="546"/>
    </location>
</feature>
<dbReference type="Proteomes" id="UP000504604">
    <property type="component" value="Linkage group LG9"/>
</dbReference>
<dbReference type="RefSeq" id="XP_011090032.1">
    <property type="nucleotide sequence ID" value="XM_011091730.2"/>
</dbReference>
<protein>
    <submittedName>
        <fullName evidence="4">Uncharacterized protein LOC105170810</fullName>
    </submittedName>
</protein>
<evidence type="ECO:0000256" key="1">
    <source>
        <dbReference type="SAM" id="Coils"/>
    </source>
</evidence>
<feature type="region of interest" description="Disordered" evidence="2">
    <location>
        <begin position="510"/>
        <end position="546"/>
    </location>
</feature>
<feature type="coiled-coil region" evidence="1">
    <location>
        <begin position="133"/>
        <end position="188"/>
    </location>
</feature>
<dbReference type="Gramene" id="SIN_1024022.t">
    <property type="protein sequence ID" value="SIN_1024022.t"/>
    <property type="gene ID" value="SIN_1024022"/>
</dbReference>
<dbReference type="GeneID" id="105170810"/>
<evidence type="ECO:0000256" key="2">
    <source>
        <dbReference type="SAM" id="MobiDB-lite"/>
    </source>
</evidence>
<feature type="region of interest" description="Disordered" evidence="2">
    <location>
        <begin position="1"/>
        <end position="51"/>
    </location>
</feature>
<feature type="coiled-coil region" evidence="1">
    <location>
        <begin position="381"/>
        <end position="436"/>
    </location>
</feature>
<dbReference type="InParanoid" id="A0A6I9TTG2"/>
<gene>
    <name evidence="4" type="primary">LOC105170810</name>
</gene>
<dbReference type="SUPFAM" id="SSF57997">
    <property type="entry name" value="Tropomyosin"/>
    <property type="match status" value="1"/>
</dbReference>
<sequence length="546" mass="63093">MSSTTSRRTKWHPPPPTPKILHFTLSRRTRRKQPTPTTHHRRRSSNPLLFMNHGNLSSRENLENHFDRENNELNEARLLFLNSNSRVERRGRVEEECGGGGGGNGFEEEKWMFQAEMLRAECNILRMEREFALKKLERNRVKMERALRSAVHTLVSGRKKIFEGKNVNVLLEKEIEELSEKLEELHKSSRMKDYKVRKCSNFDKKAWILQRRLEKLGESSDDSSLKELQILPQSSSSINTSCNVDKQSCVTNGKAESKSTEVDELRKKMEGLSKGMLDRVEEEYGSMLSTTANCSIASSASTSKGIDCPNFSSFPTRQMHQEPTLDEDNRCSGRCKAIIGRIVEQVRAETEQWSQMQEMLGRVRGEMEELQASRDFWEHRAHNSDSEIQSLKHAVEEWKEKAHGYENKANELQLQLSVLQEELKKSEAEVKLETNRELKTISDPPRKQLVMKSHVLKCHLKENQCCDEFENAKDELNMEENRVTTPTKELAPISLAKQLAKEKRMLLLRLRDKRHDSERGNEKSKRSPLRDIGNSLSLRGQNGFSF</sequence>
<reference evidence="4" key="1">
    <citation type="submission" date="2025-08" db="UniProtKB">
        <authorList>
            <consortium name="RefSeq"/>
        </authorList>
    </citation>
    <scope>IDENTIFICATION</scope>
</reference>
<proteinExistence type="predicted"/>
<evidence type="ECO:0000313" key="3">
    <source>
        <dbReference type="Proteomes" id="UP000504604"/>
    </source>
</evidence>